<dbReference type="STRING" id="584708.Apau_1821"/>
<organism evidence="2 3">
    <name type="scientific">Aminomonas paucivorans DSM 12260</name>
    <dbReference type="NCBI Taxonomy" id="584708"/>
    <lineage>
        <taxon>Bacteria</taxon>
        <taxon>Thermotogati</taxon>
        <taxon>Synergistota</taxon>
        <taxon>Synergistia</taxon>
        <taxon>Synergistales</taxon>
        <taxon>Synergistaceae</taxon>
        <taxon>Aminomonas</taxon>
    </lineage>
</organism>
<proteinExistence type="predicted"/>
<dbReference type="GO" id="GO:0016779">
    <property type="term" value="F:nucleotidyltransferase activity"/>
    <property type="evidence" value="ECO:0007669"/>
    <property type="project" value="InterPro"/>
</dbReference>
<evidence type="ECO:0000313" key="3">
    <source>
        <dbReference type="Proteomes" id="UP000005096"/>
    </source>
</evidence>
<protein>
    <submittedName>
        <fullName evidence="2">DNA polymerase beta domain protein region</fullName>
    </submittedName>
</protein>
<dbReference type="SUPFAM" id="SSF81301">
    <property type="entry name" value="Nucleotidyltransferase"/>
    <property type="match status" value="1"/>
</dbReference>
<dbReference type="EMBL" id="CM001022">
    <property type="protein sequence ID" value="EFQ24237.1"/>
    <property type="molecule type" value="Genomic_DNA"/>
</dbReference>
<dbReference type="PaxDb" id="584708-Apau_1821"/>
<evidence type="ECO:0000313" key="2">
    <source>
        <dbReference type="EMBL" id="EFQ24237.1"/>
    </source>
</evidence>
<dbReference type="AlphaFoldDB" id="E3CVY2"/>
<dbReference type="Proteomes" id="UP000005096">
    <property type="component" value="Chromosome"/>
</dbReference>
<dbReference type="Pfam" id="PF01909">
    <property type="entry name" value="NTP_transf_2"/>
    <property type="match status" value="1"/>
</dbReference>
<accession>E3CVY2</accession>
<keyword evidence="3" id="KW-1185">Reference proteome</keyword>
<dbReference type="CDD" id="cd05403">
    <property type="entry name" value="NT_KNTase_like"/>
    <property type="match status" value="1"/>
</dbReference>
<evidence type="ECO:0000259" key="1">
    <source>
        <dbReference type="Pfam" id="PF01909"/>
    </source>
</evidence>
<sequence length="97" mass="11046">MVHVEEEHLRVLREILRSRVPEGEVWAFGSRVAGTHSPFSDLDLLLCLPRPLSLEERGLLCQALSESPLPFRVDVVEERDLDPAFLASLKRTTERIV</sequence>
<dbReference type="RefSeq" id="WP_006301466.1">
    <property type="nucleotide sequence ID" value="NZ_CM001022.1"/>
</dbReference>
<name>E3CVY2_9BACT</name>
<reference evidence="2 3" key="1">
    <citation type="journal article" date="2010" name="Stand. Genomic Sci.">
        <title>Non-contiguous finished genome sequence of Aminomonas paucivorans type strain (GLU-3).</title>
        <authorList>
            <person name="Pitluck S."/>
            <person name="Yasawong M."/>
            <person name="Held B."/>
            <person name="Lapidus A."/>
            <person name="Nolan M."/>
            <person name="Copeland A."/>
            <person name="Lucas S."/>
            <person name="Del Rio T.G."/>
            <person name="Tice H."/>
            <person name="Cheng J.F."/>
            <person name="Chertkov O."/>
            <person name="Goodwin L."/>
            <person name="Tapia R."/>
            <person name="Han C."/>
            <person name="Liolios K."/>
            <person name="Ivanova N."/>
            <person name="Mavromatis K."/>
            <person name="Ovchinnikova G."/>
            <person name="Pati A."/>
            <person name="Chen A."/>
            <person name="Palaniappan K."/>
            <person name="Land M."/>
            <person name="Hauser L."/>
            <person name="Chang Y.J."/>
            <person name="Jeffries C.D."/>
            <person name="Pukall R."/>
            <person name="Spring S."/>
            <person name="Rohde M."/>
            <person name="Sikorski J."/>
            <person name="Goker M."/>
            <person name="Woyke T."/>
            <person name="Bristow J."/>
            <person name="Eisen J.A."/>
            <person name="Markowitz V."/>
            <person name="Hugenholtz P."/>
            <person name="Kyrpides N.C."/>
            <person name="Klenk H.P."/>
        </authorList>
    </citation>
    <scope>NUCLEOTIDE SEQUENCE [LARGE SCALE GENOMIC DNA]</scope>
    <source>
        <strain evidence="2 3">DSM 12260</strain>
    </source>
</reference>
<dbReference type="Gene3D" id="3.30.460.10">
    <property type="entry name" value="Beta Polymerase, domain 2"/>
    <property type="match status" value="1"/>
</dbReference>
<dbReference type="eggNOG" id="COG1708">
    <property type="taxonomic scope" value="Bacteria"/>
</dbReference>
<dbReference type="HOGENOM" id="CLU_130257_5_2_0"/>
<dbReference type="InterPro" id="IPR043519">
    <property type="entry name" value="NT_sf"/>
</dbReference>
<dbReference type="InterPro" id="IPR002934">
    <property type="entry name" value="Polymerase_NTP_transf_dom"/>
</dbReference>
<gene>
    <name evidence="2" type="ORF">Apau_1821</name>
</gene>
<feature type="domain" description="Polymerase nucleotidyl transferase" evidence="1">
    <location>
        <begin position="10"/>
        <end position="82"/>
    </location>
</feature>